<dbReference type="RefSeq" id="WP_380136759.1">
    <property type="nucleotide sequence ID" value="NZ_JBHLUI010000008.1"/>
</dbReference>
<dbReference type="EMBL" id="JBHMDM010000007">
    <property type="protein sequence ID" value="MFB9378577.1"/>
    <property type="molecule type" value="Genomic_DNA"/>
</dbReference>
<organism evidence="1 2">
    <name type="scientific">Kineococcus gynurae</name>
    <dbReference type="NCBI Taxonomy" id="452979"/>
    <lineage>
        <taxon>Bacteria</taxon>
        <taxon>Bacillati</taxon>
        <taxon>Actinomycetota</taxon>
        <taxon>Actinomycetes</taxon>
        <taxon>Kineosporiales</taxon>
        <taxon>Kineosporiaceae</taxon>
        <taxon>Kineococcus</taxon>
    </lineage>
</organism>
<proteinExistence type="predicted"/>
<evidence type="ECO:0000313" key="2">
    <source>
        <dbReference type="Proteomes" id="UP001589748"/>
    </source>
</evidence>
<reference evidence="1 2" key="1">
    <citation type="submission" date="2024-09" db="EMBL/GenBank/DDBJ databases">
        <authorList>
            <person name="Sun Q."/>
            <person name="Mori K."/>
        </authorList>
    </citation>
    <scope>NUCLEOTIDE SEQUENCE [LARGE SCALE GENOMIC DNA]</scope>
    <source>
        <strain evidence="1 2">TISTR 1856</strain>
    </source>
</reference>
<sequence>MSTLQVCWPVIDEALLTDPTALCDEARADLPAVAARHHAVLDPGARPRVRLVPADQAPVDLGAAWVVVAEVPARDDRTPVVVEFPSWRAAS</sequence>
<keyword evidence="2" id="KW-1185">Reference proteome</keyword>
<evidence type="ECO:0000313" key="1">
    <source>
        <dbReference type="EMBL" id="MFB9378577.1"/>
    </source>
</evidence>
<name>A0ABV5LWV4_9ACTN</name>
<accession>A0ABV5LWV4</accession>
<dbReference type="Proteomes" id="UP001589748">
    <property type="component" value="Unassembled WGS sequence"/>
</dbReference>
<comment type="caution">
    <text evidence="1">The sequence shown here is derived from an EMBL/GenBank/DDBJ whole genome shotgun (WGS) entry which is preliminary data.</text>
</comment>
<gene>
    <name evidence="1" type="ORF">ACFFVI_16565</name>
</gene>
<protein>
    <submittedName>
        <fullName evidence="1">Uncharacterized protein</fullName>
    </submittedName>
</protein>